<evidence type="ECO:0008006" key="3">
    <source>
        <dbReference type="Google" id="ProtNLM"/>
    </source>
</evidence>
<accession>A0ABW9QZP4</accession>
<dbReference type="Proteomes" id="UP000437736">
    <property type="component" value="Unassembled WGS sequence"/>
</dbReference>
<feature type="non-terminal residue" evidence="1">
    <location>
        <position position="68"/>
    </location>
</feature>
<reference evidence="1 2" key="1">
    <citation type="submission" date="2019-11" db="EMBL/GenBank/DDBJ databases">
        <title>Acidiferrimicrobium australis gen. nov., sp. nov., an acidophilic and obligately heterotrophic, member of the Actinobacteria that catalyses dissimilatory oxido- reduction of iron isolated from metal-rich acidic water in Chile.</title>
        <authorList>
            <person name="Gonzalez D."/>
            <person name="Huber K."/>
            <person name="Hedrich S."/>
            <person name="Rojas-Villalobos C."/>
            <person name="Quatrini R."/>
            <person name="Dinamarca M.A."/>
            <person name="Schwarz A."/>
            <person name="Canales C."/>
            <person name="Nancucheo I."/>
        </authorList>
    </citation>
    <scope>NUCLEOTIDE SEQUENCE [LARGE SCALE GENOMIC DNA]</scope>
    <source>
        <strain evidence="1 2">USS-CCA1</strain>
    </source>
</reference>
<keyword evidence="2" id="KW-1185">Reference proteome</keyword>
<name>A0ABW9QZP4_9ACTN</name>
<dbReference type="EMBL" id="WJHE01001482">
    <property type="protein sequence ID" value="MST35163.1"/>
    <property type="molecule type" value="Genomic_DNA"/>
</dbReference>
<gene>
    <name evidence="1" type="ORF">GHK86_20825</name>
</gene>
<comment type="caution">
    <text evidence="1">The sequence shown here is derived from an EMBL/GenBank/DDBJ whole genome shotgun (WGS) entry which is preliminary data.</text>
</comment>
<proteinExistence type="predicted"/>
<protein>
    <recommendedName>
        <fullName evidence="3">YeeE/YedE family protein</fullName>
    </recommendedName>
</protein>
<evidence type="ECO:0000313" key="1">
    <source>
        <dbReference type="EMBL" id="MST35163.1"/>
    </source>
</evidence>
<sequence>MTPGPHTALVVIGSALAVVGAARSTWSPCGRSMLSSINPVGEAGRGRRFGPTAAWFVTGAVAGGACLG</sequence>
<organism evidence="1 2">
    <name type="scientific">Acidiferrimicrobium australe</name>
    <dbReference type="NCBI Taxonomy" id="2664430"/>
    <lineage>
        <taxon>Bacteria</taxon>
        <taxon>Bacillati</taxon>
        <taxon>Actinomycetota</taxon>
        <taxon>Acidimicrobiia</taxon>
        <taxon>Acidimicrobiales</taxon>
        <taxon>Acidimicrobiaceae</taxon>
        <taxon>Acidiferrimicrobium</taxon>
    </lineage>
</organism>
<evidence type="ECO:0000313" key="2">
    <source>
        <dbReference type="Proteomes" id="UP000437736"/>
    </source>
</evidence>